<reference evidence="2" key="2">
    <citation type="submission" date="2018-05" db="EMBL/GenBank/DDBJ databases">
        <title>OmerRS3 (Oryza meridionalis Reference Sequence Version 3).</title>
        <authorList>
            <person name="Zhang J."/>
            <person name="Kudrna D."/>
            <person name="Lee S."/>
            <person name="Talag J."/>
            <person name="Welchert J."/>
            <person name="Wing R.A."/>
        </authorList>
    </citation>
    <scope>NUCLEOTIDE SEQUENCE [LARGE SCALE GENOMIC DNA]</scope>
    <source>
        <strain evidence="2">cv. OR44</strain>
    </source>
</reference>
<dbReference type="Gramene" id="OMERI11G17990.1">
    <property type="protein sequence ID" value="OMERI11G17990.1"/>
    <property type="gene ID" value="OMERI11G17990"/>
</dbReference>
<proteinExistence type="predicted"/>
<dbReference type="Proteomes" id="UP000008021">
    <property type="component" value="Chromosome 11"/>
</dbReference>
<evidence type="ECO:0000256" key="1">
    <source>
        <dbReference type="SAM" id="MobiDB-lite"/>
    </source>
</evidence>
<feature type="compositionally biased region" description="Basic and acidic residues" evidence="1">
    <location>
        <begin position="69"/>
        <end position="86"/>
    </location>
</feature>
<accession>A0A0E0F8A3</accession>
<reference evidence="2" key="1">
    <citation type="submission" date="2015-04" db="UniProtKB">
        <authorList>
            <consortium name="EnsemblPlants"/>
        </authorList>
    </citation>
    <scope>IDENTIFICATION</scope>
</reference>
<keyword evidence="3" id="KW-1185">Reference proteome</keyword>
<evidence type="ECO:0008006" key="4">
    <source>
        <dbReference type="Google" id="ProtNLM"/>
    </source>
</evidence>
<name>A0A0E0F8A3_9ORYZ</name>
<evidence type="ECO:0000313" key="2">
    <source>
        <dbReference type="EnsemblPlants" id="OMERI11G17990.1"/>
    </source>
</evidence>
<evidence type="ECO:0000313" key="3">
    <source>
        <dbReference type="Proteomes" id="UP000008021"/>
    </source>
</evidence>
<dbReference type="HOGENOM" id="CLU_1613437_0_0_1"/>
<dbReference type="EnsemblPlants" id="OMERI11G17990.1">
    <property type="protein sequence ID" value="OMERI11G17990.1"/>
    <property type="gene ID" value="OMERI11G17990"/>
</dbReference>
<sequence length="165" mass="17633">MPDICGTRHDTEISRPIPNGEGHGADAEGGEVQPEILGDVRWRQNRGYRRRLFAVPDNGDSPTRAPCLADEKTYEGGEPERRGKGVELEGDLAEAAPSSSSLAAGDDDDDPFLLAVFVSVFSDFSRERERVEGRGRQRGVRRHERLCVVAVAADSAGVSGGGGSG</sequence>
<organism evidence="2">
    <name type="scientific">Oryza meridionalis</name>
    <dbReference type="NCBI Taxonomy" id="40149"/>
    <lineage>
        <taxon>Eukaryota</taxon>
        <taxon>Viridiplantae</taxon>
        <taxon>Streptophyta</taxon>
        <taxon>Embryophyta</taxon>
        <taxon>Tracheophyta</taxon>
        <taxon>Spermatophyta</taxon>
        <taxon>Magnoliopsida</taxon>
        <taxon>Liliopsida</taxon>
        <taxon>Poales</taxon>
        <taxon>Poaceae</taxon>
        <taxon>BOP clade</taxon>
        <taxon>Oryzoideae</taxon>
        <taxon>Oryzeae</taxon>
        <taxon>Oryzinae</taxon>
        <taxon>Oryza</taxon>
    </lineage>
</organism>
<feature type="region of interest" description="Disordered" evidence="1">
    <location>
        <begin position="1"/>
        <end position="33"/>
    </location>
</feature>
<feature type="region of interest" description="Disordered" evidence="1">
    <location>
        <begin position="53"/>
        <end position="86"/>
    </location>
</feature>
<dbReference type="AlphaFoldDB" id="A0A0E0F8A3"/>
<protein>
    <recommendedName>
        <fullName evidence="4">DUF834 domain-containing protein</fullName>
    </recommendedName>
</protein>
<feature type="compositionally biased region" description="Basic and acidic residues" evidence="1">
    <location>
        <begin position="1"/>
        <end position="13"/>
    </location>
</feature>